<dbReference type="Pfam" id="PF07853">
    <property type="entry name" value="DUF1648"/>
    <property type="match status" value="1"/>
</dbReference>
<comment type="caution">
    <text evidence="3">The sequence shown here is derived from an EMBL/GenBank/DDBJ whole genome shotgun (WGS) entry which is preliminary data.</text>
</comment>
<name>A0A8I0DKN4_9CLOT</name>
<keyword evidence="4" id="KW-1185">Reference proteome</keyword>
<evidence type="ECO:0000259" key="2">
    <source>
        <dbReference type="Pfam" id="PF07853"/>
    </source>
</evidence>
<protein>
    <submittedName>
        <fullName evidence="3">DUF1648 domain-containing protein</fullName>
    </submittedName>
</protein>
<proteinExistence type="predicted"/>
<reference evidence="3" key="1">
    <citation type="submission" date="2020-08" db="EMBL/GenBank/DDBJ databases">
        <title>Genome public.</title>
        <authorList>
            <person name="Liu C."/>
            <person name="Sun Q."/>
        </authorList>
    </citation>
    <scope>NUCLEOTIDE SEQUENCE</scope>
    <source>
        <strain evidence="3">NSJ-42</strain>
    </source>
</reference>
<dbReference type="EMBL" id="JACOOQ010000002">
    <property type="protein sequence ID" value="MBC5639278.1"/>
    <property type="molecule type" value="Genomic_DNA"/>
</dbReference>
<feature type="transmembrane region" description="Helical" evidence="1">
    <location>
        <begin position="95"/>
        <end position="117"/>
    </location>
</feature>
<feature type="transmembrane region" description="Helical" evidence="1">
    <location>
        <begin position="51"/>
        <end position="74"/>
    </location>
</feature>
<evidence type="ECO:0000313" key="3">
    <source>
        <dbReference type="EMBL" id="MBC5639278.1"/>
    </source>
</evidence>
<keyword evidence="1" id="KW-0812">Transmembrane</keyword>
<feature type="transmembrane region" description="Helical" evidence="1">
    <location>
        <begin position="12"/>
        <end position="31"/>
    </location>
</feature>
<organism evidence="3 4">
    <name type="scientific">Clostridium lentum</name>
    <dbReference type="NCBI Taxonomy" id="2763037"/>
    <lineage>
        <taxon>Bacteria</taxon>
        <taxon>Bacillati</taxon>
        <taxon>Bacillota</taxon>
        <taxon>Clostridia</taxon>
        <taxon>Eubacteriales</taxon>
        <taxon>Clostridiaceae</taxon>
        <taxon>Clostridium</taxon>
    </lineage>
</organism>
<dbReference type="RefSeq" id="WP_186834598.1">
    <property type="nucleotide sequence ID" value="NZ_JACOOQ010000002.1"/>
</dbReference>
<dbReference type="InterPro" id="IPR012867">
    <property type="entry name" value="DUF1648"/>
</dbReference>
<keyword evidence="1" id="KW-1133">Transmembrane helix</keyword>
<keyword evidence="1" id="KW-0472">Membrane</keyword>
<feature type="domain" description="DUF1648" evidence="2">
    <location>
        <begin position="18"/>
        <end position="64"/>
    </location>
</feature>
<dbReference type="Proteomes" id="UP000662088">
    <property type="component" value="Unassembled WGS sequence"/>
</dbReference>
<feature type="transmembrane region" description="Helical" evidence="1">
    <location>
        <begin position="129"/>
        <end position="148"/>
    </location>
</feature>
<evidence type="ECO:0000256" key="1">
    <source>
        <dbReference type="SAM" id="Phobius"/>
    </source>
</evidence>
<accession>A0A8I0DKN4</accession>
<sequence length="154" mass="18015">MKFQRGKFDIILNGLCLIILVSTILFLILTWSKIPDKVPMHYDFAGNIDRWGSKLEILILPIITWIMYVFMTIIEKFPEAWNTGVKVTEENIERVYSTLLHLVSTIKFIMVCVFAYLTVQTALSFELSAWFTPISLLVIFGNLLYWILKLYRVK</sequence>
<dbReference type="AlphaFoldDB" id="A0A8I0DKN4"/>
<gene>
    <name evidence="3" type="ORF">H8R92_02290</name>
</gene>
<evidence type="ECO:0000313" key="4">
    <source>
        <dbReference type="Proteomes" id="UP000662088"/>
    </source>
</evidence>